<dbReference type="NCBIfam" id="TIGR00338">
    <property type="entry name" value="serB"/>
    <property type="match status" value="1"/>
</dbReference>
<dbReference type="GO" id="GO:0005737">
    <property type="term" value="C:cytoplasm"/>
    <property type="evidence" value="ECO:0007669"/>
    <property type="project" value="TreeGrafter"/>
</dbReference>
<evidence type="ECO:0000256" key="8">
    <source>
        <dbReference type="ARBA" id="ARBA00022842"/>
    </source>
</evidence>
<comment type="cofactor">
    <cofactor evidence="1">
        <name>Mg(2+)</name>
        <dbReference type="ChEBI" id="CHEBI:18420"/>
    </cofactor>
</comment>
<dbReference type="PANTHER" id="PTHR43344">
    <property type="entry name" value="PHOSPHOSERINE PHOSPHATASE"/>
    <property type="match status" value="1"/>
</dbReference>
<dbReference type="SFLD" id="SFLDG01137">
    <property type="entry name" value="C1.6.1:_Phosphoserine_Phosphat"/>
    <property type="match status" value="1"/>
</dbReference>
<gene>
    <name evidence="12" type="ORF">FH972_023912</name>
</gene>
<dbReference type="Proteomes" id="UP000327013">
    <property type="component" value="Unassembled WGS sequence"/>
</dbReference>
<comment type="pathway">
    <text evidence="2">Amino-acid biosynthesis; L-serine biosynthesis; L-serine from 3-phospho-D-glycerate: step 3/3.</text>
</comment>
<dbReference type="Pfam" id="PF12710">
    <property type="entry name" value="HAD"/>
    <property type="match status" value="1"/>
</dbReference>
<protein>
    <recommendedName>
        <fullName evidence="4">phosphoserine phosphatase</fullName>
        <ecNumber evidence="4">3.1.3.3</ecNumber>
    </recommendedName>
    <alternativeName>
        <fullName evidence="10">O-phosphoserine phosphohydrolase</fullName>
    </alternativeName>
</protein>
<evidence type="ECO:0000256" key="10">
    <source>
        <dbReference type="ARBA" id="ARBA00031693"/>
    </source>
</evidence>
<evidence type="ECO:0000256" key="9">
    <source>
        <dbReference type="ARBA" id="ARBA00023299"/>
    </source>
</evidence>
<evidence type="ECO:0000256" key="5">
    <source>
        <dbReference type="ARBA" id="ARBA00022605"/>
    </source>
</evidence>
<evidence type="ECO:0000256" key="3">
    <source>
        <dbReference type="ARBA" id="ARBA00009184"/>
    </source>
</evidence>
<organism evidence="12 13">
    <name type="scientific">Carpinus fangiana</name>
    <dbReference type="NCBI Taxonomy" id="176857"/>
    <lineage>
        <taxon>Eukaryota</taxon>
        <taxon>Viridiplantae</taxon>
        <taxon>Streptophyta</taxon>
        <taxon>Embryophyta</taxon>
        <taxon>Tracheophyta</taxon>
        <taxon>Spermatophyta</taxon>
        <taxon>Magnoliopsida</taxon>
        <taxon>eudicotyledons</taxon>
        <taxon>Gunneridae</taxon>
        <taxon>Pentapetalae</taxon>
        <taxon>rosids</taxon>
        <taxon>fabids</taxon>
        <taxon>Fagales</taxon>
        <taxon>Betulaceae</taxon>
        <taxon>Carpinus</taxon>
    </lineage>
</organism>
<sequence length="340" mass="36673">MSTNFKITAFRRPDPVSDKTTPELILEVISTAYSISPTLVPSSSRALDTTFPSRVLEIHFSTAGTNGAPFKLADFRDRADEVLDSVEDNCGFDLVFQQAPDSAPTEPLKTPPKLAIFDMDSTLIQQEVIDLLAAHAGVSHLVSEITARAMNGELDFYASLRERVALLKGIPVSVFEELKPQLLLTTGAETLLRVLKKVGAKTALLSGGFLPLARHIGGRLSIDHIHANSLAVDPATQTLTGELEEGAEIVHAERKRELLLEIAAQEGLDLTKESDYKVLAVGDGANDLPMMWAASLGVAVHAKPVVQKKAPVRLNTGSLADLLYLMGYSEAEIEQLGSQP</sequence>
<dbReference type="UniPathway" id="UPA00135">
    <property type="reaction ID" value="UER00198"/>
</dbReference>
<dbReference type="InterPro" id="IPR023214">
    <property type="entry name" value="HAD_sf"/>
</dbReference>
<evidence type="ECO:0000256" key="7">
    <source>
        <dbReference type="ARBA" id="ARBA00022801"/>
    </source>
</evidence>
<dbReference type="InterPro" id="IPR050582">
    <property type="entry name" value="HAD-like_SerB"/>
</dbReference>
<evidence type="ECO:0000256" key="1">
    <source>
        <dbReference type="ARBA" id="ARBA00001946"/>
    </source>
</evidence>
<dbReference type="AlphaFoldDB" id="A0A5N6KX73"/>
<keyword evidence="9" id="KW-0718">Serine biosynthesis</keyword>
<accession>A0A5N6KX73</accession>
<dbReference type="PANTHER" id="PTHR43344:SF2">
    <property type="entry name" value="PHOSPHOSERINE PHOSPHATASE"/>
    <property type="match status" value="1"/>
</dbReference>
<dbReference type="NCBIfam" id="TIGR01488">
    <property type="entry name" value="HAD-SF-IB"/>
    <property type="match status" value="1"/>
</dbReference>
<keyword evidence="6" id="KW-0479">Metal-binding</keyword>
<reference evidence="12 13" key="1">
    <citation type="submission" date="2019-06" db="EMBL/GenBank/DDBJ databases">
        <title>A chromosomal-level reference genome of Carpinus fangiana (Coryloideae, Betulaceae).</title>
        <authorList>
            <person name="Yang X."/>
            <person name="Wang Z."/>
            <person name="Zhang L."/>
            <person name="Hao G."/>
            <person name="Liu J."/>
            <person name="Yang Y."/>
        </authorList>
    </citation>
    <scope>NUCLEOTIDE SEQUENCE [LARGE SCALE GENOMIC DNA]</scope>
    <source>
        <strain evidence="12">Cfa_2016G</strain>
        <tissue evidence="12">Leaf</tissue>
    </source>
</reference>
<evidence type="ECO:0000256" key="4">
    <source>
        <dbReference type="ARBA" id="ARBA00012640"/>
    </source>
</evidence>
<dbReference type="EC" id="3.1.3.3" evidence="4"/>
<dbReference type="SUPFAM" id="SSF56784">
    <property type="entry name" value="HAD-like"/>
    <property type="match status" value="1"/>
</dbReference>
<keyword evidence="13" id="KW-1185">Reference proteome</keyword>
<evidence type="ECO:0000256" key="2">
    <source>
        <dbReference type="ARBA" id="ARBA00005135"/>
    </source>
</evidence>
<evidence type="ECO:0000313" key="12">
    <source>
        <dbReference type="EMBL" id="KAB8356328.1"/>
    </source>
</evidence>
<evidence type="ECO:0000313" key="13">
    <source>
        <dbReference type="Proteomes" id="UP000327013"/>
    </source>
</evidence>
<name>A0A5N6KX73_9ROSI</name>
<dbReference type="InterPro" id="IPR004469">
    <property type="entry name" value="PSP"/>
</dbReference>
<feature type="active site" description="Proton donor" evidence="11">
    <location>
        <position position="120"/>
    </location>
</feature>
<keyword evidence="8" id="KW-0460">Magnesium</keyword>
<keyword evidence="5" id="KW-0028">Amino-acid biosynthesis</keyword>
<dbReference type="Gene3D" id="3.40.50.1000">
    <property type="entry name" value="HAD superfamily/HAD-like"/>
    <property type="match status" value="1"/>
</dbReference>
<keyword evidence="7" id="KW-0378">Hydrolase</keyword>
<comment type="similarity">
    <text evidence="3">Belongs to the HAD-like hydrolase superfamily. SerB family.</text>
</comment>
<feature type="active site" description="Nucleophile" evidence="11">
    <location>
        <position position="118"/>
    </location>
</feature>
<dbReference type="SFLD" id="SFLDG01136">
    <property type="entry name" value="C1.6:_Phosphoserine_Phosphatas"/>
    <property type="match status" value="1"/>
</dbReference>
<evidence type="ECO:0000256" key="11">
    <source>
        <dbReference type="PIRSR" id="PIRSR604469-1"/>
    </source>
</evidence>
<comment type="caution">
    <text evidence="12">The sequence shown here is derived from an EMBL/GenBank/DDBJ whole genome shotgun (WGS) entry which is preliminary data.</text>
</comment>
<dbReference type="OrthoDB" id="27226at2759"/>
<dbReference type="InterPro" id="IPR036412">
    <property type="entry name" value="HAD-like_sf"/>
</dbReference>
<evidence type="ECO:0000256" key="6">
    <source>
        <dbReference type="ARBA" id="ARBA00022723"/>
    </source>
</evidence>
<dbReference type="SFLD" id="SFLDS00003">
    <property type="entry name" value="Haloacid_Dehalogenase"/>
    <property type="match status" value="1"/>
</dbReference>
<proteinExistence type="inferred from homology"/>
<dbReference type="SFLD" id="SFLDF00029">
    <property type="entry name" value="phosphoserine_phosphatase"/>
    <property type="match status" value="1"/>
</dbReference>
<dbReference type="EMBL" id="VIBQ01000016">
    <property type="protein sequence ID" value="KAB8356328.1"/>
    <property type="molecule type" value="Genomic_DNA"/>
</dbReference>
<dbReference type="GO" id="GO:0036424">
    <property type="term" value="F:L-phosphoserine phosphatase activity"/>
    <property type="evidence" value="ECO:0007669"/>
    <property type="project" value="InterPro"/>
</dbReference>
<dbReference type="GO" id="GO:0006564">
    <property type="term" value="P:L-serine biosynthetic process"/>
    <property type="evidence" value="ECO:0007669"/>
    <property type="project" value="UniProtKB-KW"/>
</dbReference>
<dbReference type="GO" id="GO:0000287">
    <property type="term" value="F:magnesium ion binding"/>
    <property type="evidence" value="ECO:0007669"/>
    <property type="project" value="TreeGrafter"/>
</dbReference>